<feature type="signal peptide" evidence="1">
    <location>
        <begin position="1"/>
        <end position="26"/>
    </location>
</feature>
<evidence type="ECO:0000313" key="2">
    <source>
        <dbReference type="EMBL" id="GFM98623.1"/>
    </source>
</evidence>
<feature type="chain" id="PRO_5036204806" description="Calcium-binding protein" evidence="1">
    <location>
        <begin position="27"/>
        <end position="285"/>
    </location>
</feature>
<dbReference type="RefSeq" id="WP_173314642.1">
    <property type="nucleotide sequence ID" value="NZ_BAAAUE010000012.1"/>
</dbReference>
<gene>
    <name evidence="3" type="ORF">HEB29_003249</name>
    <name evidence="2" type="ORF">Sfulv_34340</name>
</gene>
<dbReference type="InterPro" id="IPR043761">
    <property type="entry name" value="DUF5707"/>
</dbReference>
<proteinExistence type="predicted"/>
<dbReference type="Proteomes" id="UP000530403">
    <property type="component" value="Unassembled WGS sequence"/>
</dbReference>
<protein>
    <recommendedName>
        <fullName evidence="6">Calcium-binding protein</fullName>
    </recommendedName>
</protein>
<dbReference type="AlphaFoldDB" id="A0A7J0C9P5"/>
<accession>A0A7J0C9P5</accession>
<dbReference type="Proteomes" id="UP000498980">
    <property type="component" value="Unassembled WGS sequence"/>
</dbReference>
<evidence type="ECO:0000313" key="4">
    <source>
        <dbReference type="Proteomes" id="UP000498980"/>
    </source>
</evidence>
<name>A0A7J0C9P5_9ACTN</name>
<reference evidence="3 5" key="2">
    <citation type="submission" date="2020-07" db="EMBL/GenBank/DDBJ databases">
        <title>Sequencing the genomes of 1000 actinobacteria strains.</title>
        <authorList>
            <person name="Klenk H.-P."/>
        </authorList>
    </citation>
    <scope>NUCLEOTIDE SEQUENCE [LARGE SCALE GENOMIC DNA]</scope>
    <source>
        <strain evidence="3 5">DSM 41455</strain>
    </source>
</reference>
<dbReference type="EMBL" id="JACCCF010000001">
    <property type="protein sequence ID" value="NYE42238.1"/>
    <property type="molecule type" value="Genomic_DNA"/>
</dbReference>
<dbReference type="Pfam" id="PF18968">
    <property type="entry name" value="DUF5707"/>
    <property type="match status" value="1"/>
</dbReference>
<organism evidence="2 4">
    <name type="scientific">Streptomyces fulvorobeus</name>
    <dbReference type="NCBI Taxonomy" id="284028"/>
    <lineage>
        <taxon>Bacteria</taxon>
        <taxon>Bacillati</taxon>
        <taxon>Actinomycetota</taxon>
        <taxon>Actinomycetes</taxon>
        <taxon>Kitasatosporales</taxon>
        <taxon>Streptomycetaceae</taxon>
        <taxon>Streptomyces</taxon>
    </lineage>
</organism>
<comment type="caution">
    <text evidence="2">The sequence shown here is derived from an EMBL/GenBank/DDBJ whole genome shotgun (WGS) entry which is preliminary data.</text>
</comment>
<evidence type="ECO:0000256" key="1">
    <source>
        <dbReference type="SAM" id="SignalP"/>
    </source>
</evidence>
<sequence length="285" mass="30003">MRIRATVAAVSGALALSALVVPAAQADDGRTWSNDHKLSMPKAGAERFAGSSSSAAAEELPVFTKAVVNGGKPVVVGTKSKQRYSLAITATHPSGVYDIFGYVWNGASIDDPNSYGILQDEENAVCAEDNATTTTCRMTVTFDPAELYNTNAGTWKVGAAVVSRDGQIGESDYISKTYLQRFSKLTVNAGPEPVAKGKALTVTGALTRANWNTGTYLGYTQQPVKLQFRKVGTSTYTTVKTVTSSSTGSLKTSVTASADGYWRYSFAGTSTTPAVSAAGDYVDVR</sequence>
<keyword evidence="1" id="KW-0732">Signal</keyword>
<evidence type="ECO:0000313" key="3">
    <source>
        <dbReference type="EMBL" id="NYE42238.1"/>
    </source>
</evidence>
<evidence type="ECO:0000313" key="5">
    <source>
        <dbReference type="Proteomes" id="UP000530403"/>
    </source>
</evidence>
<evidence type="ECO:0008006" key="6">
    <source>
        <dbReference type="Google" id="ProtNLM"/>
    </source>
</evidence>
<keyword evidence="4" id="KW-1185">Reference proteome</keyword>
<dbReference type="EMBL" id="BLWC01000001">
    <property type="protein sequence ID" value="GFM98623.1"/>
    <property type="molecule type" value="Genomic_DNA"/>
</dbReference>
<reference evidence="2 4" key="1">
    <citation type="submission" date="2020-05" db="EMBL/GenBank/DDBJ databases">
        <title>Whole genome shotgun sequence of Streptomyces fulvorobeus NBRC 15897.</title>
        <authorList>
            <person name="Komaki H."/>
            <person name="Tamura T."/>
        </authorList>
    </citation>
    <scope>NUCLEOTIDE SEQUENCE [LARGE SCALE GENOMIC DNA]</scope>
    <source>
        <strain evidence="2 4">NBRC 15897</strain>
    </source>
</reference>